<comment type="subcellular location">
    <subcellularLocation>
        <location evidence="1">Endomembrane system</location>
        <topology evidence="1">Multi-pass membrane protein</topology>
    </subcellularLocation>
</comment>
<dbReference type="InterPro" id="IPR023271">
    <property type="entry name" value="Aquaporin-like"/>
</dbReference>
<keyword evidence="4" id="KW-0677">Repeat</keyword>
<sequence length="92" mass="9775">MNKYIVEFLGTLFLMFVILATGNWVAIGAALAVAVFLGEPISGGAFNPAVAISLFASGKLPKTDLIPYIIVQILGALAAFYLYKTFINKSSS</sequence>
<evidence type="ECO:0000256" key="5">
    <source>
        <dbReference type="ARBA" id="ARBA00022989"/>
    </source>
</evidence>
<keyword evidence="2" id="KW-0813">Transport</keyword>
<feature type="transmembrane region" description="Helical" evidence="7">
    <location>
        <begin position="12"/>
        <end position="37"/>
    </location>
</feature>
<dbReference type="SUPFAM" id="SSF81338">
    <property type="entry name" value="Aquaporin-like"/>
    <property type="match status" value="1"/>
</dbReference>
<evidence type="ECO:0000256" key="6">
    <source>
        <dbReference type="ARBA" id="ARBA00023136"/>
    </source>
</evidence>
<dbReference type="PANTHER" id="PTHR45665">
    <property type="entry name" value="AQUAPORIN-8"/>
    <property type="match status" value="1"/>
</dbReference>
<dbReference type="InterPro" id="IPR000425">
    <property type="entry name" value="MIP"/>
</dbReference>
<dbReference type="GO" id="GO:0019755">
    <property type="term" value="P:one-carbon compound transport"/>
    <property type="evidence" value="ECO:0007669"/>
    <property type="project" value="UniProtKB-ARBA"/>
</dbReference>
<keyword evidence="3 7" id="KW-0812">Transmembrane</keyword>
<evidence type="ECO:0000256" key="4">
    <source>
        <dbReference type="ARBA" id="ARBA00022737"/>
    </source>
</evidence>
<dbReference type="GO" id="GO:0016020">
    <property type="term" value="C:membrane"/>
    <property type="evidence" value="ECO:0007669"/>
    <property type="project" value="InterPro"/>
</dbReference>
<evidence type="ECO:0000256" key="3">
    <source>
        <dbReference type="ARBA" id="ARBA00022692"/>
    </source>
</evidence>
<evidence type="ECO:0000256" key="1">
    <source>
        <dbReference type="ARBA" id="ARBA00004127"/>
    </source>
</evidence>
<protein>
    <recommendedName>
        <fullName evidence="9">Major intrinsic protein</fullName>
    </recommendedName>
</protein>
<evidence type="ECO:0000256" key="2">
    <source>
        <dbReference type="ARBA" id="ARBA00022448"/>
    </source>
</evidence>
<evidence type="ECO:0000313" key="8">
    <source>
        <dbReference type="EMBL" id="QHS82070.1"/>
    </source>
</evidence>
<keyword evidence="6 7" id="KW-0472">Membrane</keyword>
<proteinExistence type="predicted"/>
<feature type="transmembrane region" description="Helical" evidence="7">
    <location>
        <begin position="65"/>
        <end position="83"/>
    </location>
</feature>
<evidence type="ECO:0000256" key="7">
    <source>
        <dbReference type="SAM" id="Phobius"/>
    </source>
</evidence>
<dbReference type="GO" id="GO:0005737">
    <property type="term" value="C:cytoplasm"/>
    <property type="evidence" value="ECO:0007669"/>
    <property type="project" value="UniProtKB-ARBA"/>
</dbReference>
<name>A0A6C0ARN6_9ZZZZ</name>
<organism evidence="8">
    <name type="scientific">viral metagenome</name>
    <dbReference type="NCBI Taxonomy" id="1070528"/>
    <lineage>
        <taxon>unclassified sequences</taxon>
        <taxon>metagenomes</taxon>
        <taxon>organismal metagenomes</taxon>
    </lineage>
</organism>
<dbReference type="InterPro" id="IPR034294">
    <property type="entry name" value="Aquaporin_transptr"/>
</dbReference>
<reference evidence="8" key="1">
    <citation type="journal article" date="2020" name="Nature">
        <title>Giant virus diversity and host interactions through global metagenomics.</title>
        <authorList>
            <person name="Schulz F."/>
            <person name="Roux S."/>
            <person name="Paez-Espino D."/>
            <person name="Jungbluth S."/>
            <person name="Walsh D.A."/>
            <person name="Denef V.J."/>
            <person name="McMahon K.D."/>
            <person name="Konstantinidis K.T."/>
            <person name="Eloe-Fadrosh E.A."/>
            <person name="Kyrpides N.C."/>
            <person name="Woyke T."/>
        </authorList>
    </citation>
    <scope>NUCLEOTIDE SEQUENCE</scope>
    <source>
        <strain evidence="8">GVMAG-S-1101165-79</strain>
    </source>
</reference>
<dbReference type="GO" id="GO:0015250">
    <property type="term" value="F:water channel activity"/>
    <property type="evidence" value="ECO:0007669"/>
    <property type="project" value="TreeGrafter"/>
</dbReference>
<dbReference type="Gene3D" id="1.20.1080.10">
    <property type="entry name" value="Glycerol uptake facilitator protein"/>
    <property type="match status" value="1"/>
</dbReference>
<dbReference type="AlphaFoldDB" id="A0A6C0ARN6"/>
<accession>A0A6C0ARN6</accession>
<dbReference type="PANTHER" id="PTHR45665:SF9">
    <property type="entry name" value="AQUAPORIN-8"/>
    <property type="match status" value="1"/>
</dbReference>
<keyword evidence="5 7" id="KW-1133">Transmembrane helix</keyword>
<dbReference type="Pfam" id="PF00230">
    <property type="entry name" value="MIP"/>
    <property type="match status" value="1"/>
</dbReference>
<evidence type="ECO:0008006" key="9">
    <source>
        <dbReference type="Google" id="ProtNLM"/>
    </source>
</evidence>
<dbReference type="EMBL" id="MN740762">
    <property type="protein sequence ID" value="QHS82070.1"/>
    <property type="molecule type" value="Genomic_DNA"/>
</dbReference>
<dbReference type="PRINTS" id="PR00783">
    <property type="entry name" value="MINTRINSICP"/>
</dbReference>
<dbReference type="GO" id="GO:0012505">
    <property type="term" value="C:endomembrane system"/>
    <property type="evidence" value="ECO:0007669"/>
    <property type="project" value="UniProtKB-SubCell"/>
</dbReference>